<dbReference type="EMBL" id="BSXN01005116">
    <property type="protein sequence ID" value="GME82356.1"/>
    <property type="molecule type" value="Genomic_DNA"/>
</dbReference>
<name>A0A9W6WL52_CANBO</name>
<keyword evidence="3" id="KW-1185">Reference proteome</keyword>
<dbReference type="Proteomes" id="UP001165120">
    <property type="component" value="Unassembled WGS sequence"/>
</dbReference>
<sequence length="96" mass="10773">MLLLYFLALFSIISFRFTGAYQLEDAYNSAQLELPPVVPGRFIVEYDESIQHELSKRDDASTESDVLASDLKSEGIDSSVVHELSSKYFSGSSPFR</sequence>
<evidence type="ECO:0000313" key="2">
    <source>
        <dbReference type="EMBL" id="GME82356.1"/>
    </source>
</evidence>
<evidence type="ECO:0000256" key="1">
    <source>
        <dbReference type="SAM" id="SignalP"/>
    </source>
</evidence>
<evidence type="ECO:0000313" key="3">
    <source>
        <dbReference type="Proteomes" id="UP001165120"/>
    </source>
</evidence>
<organism evidence="2 3">
    <name type="scientific">Candida boidinii</name>
    <name type="common">Yeast</name>
    <dbReference type="NCBI Taxonomy" id="5477"/>
    <lineage>
        <taxon>Eukaryota</taxon>
        <taxon>Fungi</taxon>
        <taxon>Dikarya</taxon>
        <taxon>Ascomycota</taxon>
        <taxon>Saccharomycotina</taxon>
        <taxon>Pichiomycetes</taxon>
        <taxon>Pichiales</taxon>
        <taxon>Pichiaceae</taxon>
        <taxon>Ogataea</taxon>
        <taxon>Ogataea/Candida clade</taxon>
    </lineage>
</organism>
<comment type="caution">
    <text evidence="2">The sequence shown here is derived from an EMBL/GenBank/DDBJ whole genome shotgun (WGS) entry which is preliminary data.</text>
</comment>
<reference evidence="2" key="1">
    <citation type="submission" date="2023-04" db="EMBL/GenBank/DDBJ databases">
        <title>Candida boidinii NBRC 10035.</title>
        <authorList>
            <person name="Ichikawa N."/>
            <person name="Sato H."/>
            <person name="Tonouchi N."/>
        </authorList>
    </citation>
    <scope>NUCLEOTIDE SEQUENCE</scope>
    <source>
        <strain evidence="2">NBRC 10035</strain>
    </source>
</reference>
<feature type="chain" id="PRO_5040816996" evidence="1">
    <location>
        <begin position="21"/>
        <end position="96"/>
    </location>
</feature>
<proteinExistence type="predicted"/>
<gene>
    <name evidence="2" type="ORF">Cboi02_000676500</name>
</gene>
<keyword evidence="1" id="KW-0732">Signal</keyword>
<dbReference type="AlphaFoldDB" id="A0A9W6WL52"/>
<protein>
    <submittedName>
        <fullName evidence="2">Unnamed protein product</fullName>
    </submittedName>
</protein>
<feature type="signal peptide" evidence="1">
    <location>
        <begin position="1"/>
        <end position="20"/>
    </location>
</feature>
<accession>A0A9W6WL52</accession>